<dbReference type="Proteomes" id="UP000229893">
    <property type="component" value="Unassembled WGS sequence"/>
</dbReference>
<protein>
    <recommendedName>
        <fullName evidence="1">Type I restriction enzyme R protein N-terminal domain-containing protein</fullName>
    </recommendedName>
</protein>
<reference evidence="2 3" key="1">
    <citation type="submission" date="2017-09" db="EMBL/GenBank/DDBJ databases">
        <title>Depth-based differentiation of microbial function through sediment-hosted aquifers and enrichment of novel symbionts in the deep terrestrial subsurface.</title>
        <authorList>
            <person name="Probst A.J."/>
            <person name="Ladd B."/>
            <person name="Jarett J.K."/>
            <person name="Geller-Mcgrath D.E."/>
            <person name="Sieber C.M."/>
            <person name="Emerson J.B."/>
            <person name="Anantharaman K."/>
            <person name="Thomas B.C."/>
            <person name="Malmstrom R."/>
            <person name="Stieglmeier M."/>
            <person name="Klingl A."/>
            <person name="Woyke T."/>
            <person name="Ryan C.M."/>
            <person name="Banfield J.F."/>
        </authorList>
    </citation>
    <scope>NUCLEOTIDE SEQUENCE [LARGE SCALE GENOMIC DNA]</scope>
    <source>
        <strain evidence="2">CG11_big_fil_rev_8_21_14_0_20_35_14</strain>
    </source>
</reference>
<evidence type="ECO:0000259" key="1">
    <source>
        <dbReference type="Pfam" id="PF13588"/>
    </source>
</evidence>
<dbReference type="Pfam" id="PF13588">
    <property type="entry name" value="HSDR_N_2"/>
    <property type="match status" value="1"/>
</dbReference>
<gene>
    <name evidence="2" type="ORF">COV57_01205</name>
</gene>
<feature type="domain" description="Type I restriction enzyme R protein N-terminal" evidence="1">
    <location>
        <begin position="31"/>
        <end position="121"/>
    </location>
</feature>
<proteinExistence type="predicted"/>
<evidence type="ECO:0000313" key="2">
    <source>
        <dbReference type="EMBL" id="PIR05048.1"/>
    </source>
</evidence>
<organism evidence="2 3">
    <name type="scientific">Candidatus Liptonbacteria bacterium CG11_big_fil_rev_8_21_14_0_20_35_14</name>
    <dbReference type="NCBI Taxonomy" id="1974634"/>
    <lineage>
        <taxon>Bacteria</taxon>
        <taxon>Candidatus Liptoniibacteriota</taxon>
    </lineage>
</organism>
<sequence>MPTQNQIKNLSVKLKEYKKKYIKKQYTDLDESATRLMVNNLLTHVFGYTELDEIKTEYRIRGEYADYVIQLSRKKHFVVEVKSIQLDITEKHLRQSVNYAANEGIDWIILTNGRQIGLYKVLFEKPINSRKVFYFDISNKEDFKKMPEFLIYLTKKSIKRNELLSFWKRFEALEAIYLSKNLYDIQVIKFLKKVLKKKTDLLFNEDDILESIYKIITTKIDSNKPKIPTNILTKKEQNIVDVNTITNN</sequence>
<evidence type="ECO:0000313" key="3">
    <source>
        <dbReference type="Proteomes" id="UP000229893"/>
    </source>
</evidence>
<dbReference type="AlphaFoldDB" id="A0A2H0N827"/>
<dbReference type="InterPro" id="IPR029464">
    <property type="entry name" value="HSDR_N"/>
</dbReference>
<accession>A0A2H0N827</accession>
<dbReference type="EMBL" id="PCWO01000018">
    <property type="protein sequence ID" value="PIR05048.1"/>
    <property type="molecule type" value="Genomic_DNA"/>
</dbReference>
<comment type="caution">
    <text evidence="2">The sequence shown here is derived from an EMBL/GenBank/DDBJ whole genome shotgun (WGS) entry which is preliminary data.</text>
</comment>
<name>A0A2H0N827_9BACT</name>
<dbReference type="Gene3D" id="3.90.1570.30">
    <property type="match status" value="1"/>
</dbReference>